<dbReference type="SUPFAM" id="SSF56935">
    <property type="entry name" value="Porins"/>
    <property type="match status" value="1"/>
</dbReference>
<dbReference type="InterPro" id="IPR037066">
    <property type="entry name" value="Plug_dom_sf"/>
</dbReference>
<dbReference type="InterPro" id="IPR023997">
    <property type="entry name" value="TonB-dep_OMP_SusC/RagA_CS"/>
</dbReference>
<evidence type="ECO:0000256" key="2">
    <source>
        <dbReference type="ARBA" id="ARBA00022448"/>
    </source>
</evidence>
<evidence type="ECO:0000256" key="6">
    <source>
        <dbReference type="ARBA" id="ARBA00023136"/>
    </source>
</evidence>
<evidence type="ECO:0000313" key="13">
    <source>
        <dbReference type="Proteomes" id="UP000061809"/>
    </source>
</evidence>
<keyword evidence="5 9" id="KW-0798">TonB box</keyword>
<feature type="domain" description="TonB-dependent receptor plug" evidence="11">
    <location>
        <begin position="120"/>
        <end position="227"/>
    </location>
</feature>
<evidence type="ECO:0000256" key="3">
    <source>
        <dbReference type="ARBA" id="ARBA00022452"/>
    </source>
</evidence>
<dbReference type="InterPro" id="IPR000531">
    <property type="entry name" value="Beta-barrel_TonB"/>
</dbReference>
<evidence type="ECO:0000256" key="8">
    <source>
        <dbReference type="PROSITE-ProRule" id="PRU01360"/>
    </source>
</evidence>
<dbReference type="Gene3D" id="2.60.40.1120">
    <property type="entry name" value="Carboxypeptidase-like, regulatory domain"/>
    <property type="match status" value="1"/>
</dbReference>
<keyword evidence="7 8" id="KW-0998">Cell outer membrane</keyword>
<dbReference type="InterPro" id="IPR008969">
    <property type="entry name" value="CarboxyPept-like_regulatory"/>
</dbReference>
<gene>
    <name evidence="12" type="ORF">BcellWH2_02279</name>
</gene>
<dbReference type="Pfam" id="PF00593">
    <property type="entry name" value="TonB_dep_Rec_b-barrel"/>
    <property type="match status" value="1"/>
</dbReference>
<dbReference type="RefSeq" id="WP_025725656.1">
    <property type="nucleotide sequence ID" value="NZ_CP012801.1"/>
</dbReference>
<dbReference type="FunFam" id="2.60.40.1120:FF:000003">
    <property type="entry name" value="Outer membrane protein Omp121"/>
    <property type="match status" value="1"/>
</dbReference>
<evidence type="ECO:0000256" key="5">
    <source>
        <dbReference type="ARBA" id="ARBA00023077"/>
    </source>
</evidence>
<evidence type="ECO:0000256" key="9">
    <source>
        <dbReference type="RuleBase" id="RU003357"/>
    </source>
</evidence>
<reference evidence="12 13" key="1">
    <citation type="journal article" date="2015" name="Science">
        <title>Genetic determinants of in vivo fitness and diet responsiveness in multiple human gut Bacteroides.</title>
        <authorList>
            <person name="Wu M."/>
            <person name="McNulty N.P."/>
            <person name="Rodionov D.A."/>
            <person name="Khoroshkin M.S."/>
            <person name="Griffin N.W."/>
            <person name="Cheng J."/>
            <person name="Latreille P."/>
            <person name="Kerstetter R.A."/>
            <person name="Terrapon N."/>
            <person name="Henrissat B."/>
            <person name="Osterman A.L."/>
            <person name="Gordon J.I."/>
        </authorList>
    </citation>
    <scope>NUCLEOTIDE SEQUENCE [LARGE SCALE GENOMIC DNA]</scope>
    <source>
        <strain evidence="12 13">WH2</strain>
    </source>
</reference>
<dbReference type="InterPro" id="IPR036942">
    <property type="entry name" value="Beta-barrel_TonB_sf"/>
</dbReference>
<dbReference type="NCBIfam" id="TIGR04056">
    <property type="entry name" value="OMP_RagA_SusC"/>
    <property type="match status" value="1"/>
</dbReference>
<dbReference type="PATRIC" id="fig|246787.4.peg.2339"/>
<keyword evidence="12" id="KW-0675">Receptor</keyword>
<proteinExistence type="inferred from homology"/>
<comment type="similarity">
    <text evidence="8 9">Belongs to the TonB-dependent receptor family.</text>
</comment>
<name>A0A0P0GHN9_9BACE</name>
<dbReference type="Proteomes" id="UP000061809">
    <property type="component" value="Chromosome"/>
</dbReference>
<dbReference type="EMBL" id="CP012801">
    <property type="protein sequence ID" value="ALJ59519.1"/>
    <property type="molecule type" value="Genomic_DNA"/>
</dbReference>
<protein>
    <submittedName>
        <fullName evidence="12">TonB dependent receptor</fullName>
    </submittedName>
</protein>
<organism evidence="12 13">
    <name type="scientific">Bacteroides cellulosilyticus</name>
    <dbReference type="NCBI Taxonomy" id="246787"/>
    <lineage>
        <taxon>Bacteria</taxon>
        <taxon>Pseudomonadati</taxon>
        <taxon>Bacteroidota</taxon>
        <taxon>Bacteroidia</taxon>
        <taxon>Bacteroidales</taxon>
        <taxon>Bacteroidaceae</taxon>
        <taxon>Bacteroides</taxon>
    </lineage>
</organism>
<dbReference type="AlphaFoldDB" id="A0A0P0GHN9"/>
<dbReference type="PROSITE" id="PS52016">
    <property type="entry name" value="TONB_DEPENDENT_REC_3"/>
    <property type="match status" value="1"/>
</dbReference>
<dbReference type="InterPro" id="IPR012910">
    <property type="entry name" value="Plug_dom"/>
</dbReference>
<evidence type="ECO:0000256" key="4">
    <source>
        <dbReference type="ARBA" id="ARBA00022692"/>
    </source>
</evidence>
<evidence type="ECO:0000259" key="11">
    <source>
        <dbReference type="Pfam" id="PF07715"/>
    </source>
</evidence>
<dbReference type="InterPro" id="IPR023996">
    <property type="entry name" value="TonB-dep_OMP_SusC/RagA"/>
</dbReference>
<keyword evidence="3 8" id="KW-1134">Transmembrane beta strand</keyword>
<dbReference type="Pfam" id="PF07715">
    <property type="entry name" value="Plug"/>
    <property type="match status" value="1"/>
</dbReference>
<keyword evidence="2 8" id="KW-0813">Transport</keyword>
<evidence type="ECO:0000256" key="1">
    <source>
        <dbReference type="ARBA" id="ARBA00004571"/>
    </source>
</evidence>
<dbReference type="Pfam" id="PF13715">
    <property type="entry name" value="CarbopepD_reg_2"/>
    <property type="match status" value="1"/>
</dbReference>
<evidence type="ECO:0000313" key="12">
    <source>
        <dbReference type="EMBL" id="ALJ59519.1"/>
    </source>
</evidence>
<keyword evidence="4 8" id="KW-0812">Transmembrane</keyword>
<dbReference type="SUPFAM" id="SSF49464">
    <property type="entry name" value="Carboxypeptidase regulatory domain-like"/>
    <property type="match status" value="1"/>
</dbReference>
<dbReference type="GO" id="GO:0009279">
    <property type="term" value="C:cell outer membrane"/>
    <property type="evidence" value="ECO:0007669"/>
    <property type="project" value="UniProtKB-SubCell"/>
</dbReference>
<dbReference type="Gene3D" id="2.170.130.10">
    <property type="entry name" value="TonB-dependent receptor, plug domain"/>
    <property type="match status" value="1"/>
</dbReference>
<comment type="subcellular location">
    <subcellularLocation>
        <location evidence="1 8">Cell outer membrane</location>
        <topology evidence="1 8">Multi-pass membrane protein</topology>
    </subcellularLocation>
</comment>
<evidence type="ECO:0000259" key="10">
    <source>
        <dbReference type="Pfam" id="PF00593"/>
    </source>
</evidence>
<dbReference type="Gene3D" id="2.40.170.20">
    <property type="entry name" value="TonB-dependent receptor, beta-barrel domain"/>
    <property type="match status" value="1"/>
</dbReference>
<dbReference type="NCBIfam" id="TIGR04057">
    <property type="entry name" value="SusC_RagA_signa"/>
    <property type="match status" value="1"/>
</dbReference>
<sequence>MFKTHFERGLTQKLAVFLLLMIGFVPIYAQKNITGKVIDEKGEPLIGATILVVGSTTGVITDFDGNFTLQVKPGDELNISSIGYATQRVKVNGKESLQIVMVEDSELLDEVVVVGYGTMKKKDLTGSVKSISNATLKSTGQNSTLGALRGQTAGVNVTQNNGKLGTGYNIEIRGMNSINKSSSPLCVIDGVIGGDINAINPVDIERIDILKDVSATAIYGSRGSNGVIIVTTKSGQSGKTVVTYDGMVGFTTPTNLPEMFNGPEYVAYAKEAINGGSNHNPFVGREKENADNGNFTDWLDYTLQNGFQTSHSVSLTGGSEKEKHIMSVGYVNQTGSIEGEQMERFTLKLGIEGKVGNFTLGLSVNARYGNIDNGSREALRSAFRLRPIASPNDVDGNRQFYVQDYRPERFTNPLYDAENEVQNSRQLNGYANFFINYKIMDGLTVRSTFSPYAYFDRFGYAADTFTKSNKGTALPKADLTNNNGYSYTWDNTVNFARTIHKDHSIDVMLGTSTYEAQWEHSYISVKDLPFNSKWHNIKSAGTEVARESWEGRDRLVSFMGRFNYSYKDKYLFTVTGRADGSSKLAQGHKWGFFPSAAIAWRVTEEGFLKDNSVINNLKLRLSYGESGNNAVDNYSTILGTSSTQYDFDGTNANGQYLNRIKNDKLGWEKSKEINLGLDFALWGGRLAGNVELYNKKTYDLILSQKIPQTNGFDNVGAVNVGATRNKGLEIGLNTVNIQTKDFSWTTNLSFATNKNEITEIFGDSKDYPDQKLFIGQPVLVHYDYAWDGIWQTSEKDEASKYGRLPGAVKEVDQDNSGTITPDKDRVILGTPFPDWTGSITNTFTYKDFDFSVFIYTRQGEMKWSKFHTELQNEYLGEINQLKVDYWTPENPSNTFYRPGFNGGNTSLLCYKKTSFVRVGNMTLGYNMPLKWLKNCHISKMRLYVTAINPFIFTNYTGLDPEFGANATNGSGNADNTATYNGGVSVSSYQFGINVTF</sequence>
<dbReference type="InterPro" id="IPR039426">
    <property type="entry name" value="TonB-dep_rcpt-like"/>
</dbReference>
<evidence type="ECO:0000256" key="7">
    <source>
        <dbReference type="ARBA" id="ARBA00023237"/>
    </source>
</evidence>
<dbReference type="KEGG" id="bcel:BcellWH2_02279"/>
<accession>A0A0P0GHN9</accession>
<keyword evidence="6 8" id="KW-0472">Membrane</keyword>
<feature type="domain" description="TonB-dependent receptor-like beta-barrel" evidence="10">
    <location>
        <begin position="393"/>
        <end position="944"/>
    </location>
</feature>